<comment type="similarity">
    <text evidence="1">Belongs to the peptidase S1C family.</text>
</comment>
<dbReference type="PRINTS" id="PR00834">
    <property type="entry name" value="PROTEASES2C"/>
</dbReference>
<dbReference type="PANTHER" id="PTHR43343:SF3">
    <property type="entry name" value="PROTEASE DO-LIKE 8, CHLOROPLASTIC"/>
    <property type="match status" value="1"/>
</dbReference>
<dbReference type="GO" id="GO:0006508">
    <property type="term" value="P:proteolysis"/>
    <property type="evidence" value="ECO:0007669"/>
    <property type="project" value="UniProtKB-KW"/>
</dbReference>
<dbReference type="InterPro" id="IPR036034">
    <property type="entry name" value="PDZ_sf"/>
</dbReference>
<organism evidence="7 8">
    <name type="scientific">Discostella pseudostelligera</name>
    <dbReference type="NCBI Taxonomy" id="259834"/>
    <lineage>
        <taxon>Eukaryota</taxon>
        <taxon>Sar</taxon>
        <taxon>Stramenopiles</taxon>
        <taxon>Ochrophyta</taxon>
        <taxon>Bacillariophyta</taxon>
        <taxon>Coscinodiscophyceae</taxon>
        <taxon>Thalassiosirophycidae</taxon>
        <taxon>Stephanodiscales</taxon>
        <taxon>Stephanodiscaceae</taxon>
        <taxon>Discostella</taxon>
    </lineage>
</organism>
<dbReference type="FunFam" id="2.40.10.10:FF:000001">
    <property type="entry name" value="Periplasmic serine protease DegS"/>
    <property type="match status" value="1"/>
</dbReference>
<keyword evidence="5" id="KW-0843">Virulence</keyword>
<proteinExistence type="inferred from homology"/>
<dbReference type="PANTHER" id="PTHR43343">
    <property type="entry name" value="PEPTIDASE S12"/>
    <property type="match status" value="1"/>
</dbReference>
<accession>A0ABD3N9V3</accession>
<feature type="domain" description="PDZ" evidence="6">
    <location>
        <begin position="428"/>
        <end position="506"/>
    </location>
</feature>
<reference evidence="7 8" key="1">
    <citation type="submission" date="2024-10" db="EMBL/GenBank/DDBJ databases">
        <title>Updated reference genomes for cyclostephanoid diatoms.</title>
        <authorList>
            <person name="Roberts W.R."/>
            <person name="Alverson A.J."/>
        </authorList>
    </citation>
    <scope>NUCLEOTIDE SEQUENCE [LARGE SCALE GENOMIC DNA]</scope>
    <source>
        <strain evidence="7 8">AJA232-27</strain>
    </source>
</reference>
<dbReference type="Gene3D" id="2.30.42.10">
    <property type="match status" value="1"/>
</dbReference>
<evidence type="ECO:0000256" key="1">
    <source>
        <dbReference type="ARBA" id="ARBA00010541"/>
    </source>
</evidence>
<keyword evidence="2" id="KW-0645">Protease</keyword>
<dbReference type="SUPFAM" id="SSF50156">
    <property type="entry name" value="PDZ domain-like"/>
    <property type="match status" value="1"/>
</dbReference>
<sequence>MAMASDGGSSLPTSPRSVTMILLVASATIIFCLSSTTVESAFVVAPFFGANIRHLVPPSTNYLNQHRRHHDVVVDGSTMSPDEEYANNQTDEISMISVDEHRRKLILGVAPSVLTILLTGDGDDSASASTATADITRDTTDSSIVEAIENNNANNILLEPSTPQQVNTAILSTTQQSSRGGTLCADSEETSRIAIFERVAPSVVYIDTFSEKRDVFSTNVLEVPVGSGSGFIWDTNGHIVTNFHVIQEAKSAQVAILTSGGAGAGGSVIKPAYTSVRPGALGLDGSTVLPNYTRIVYKAKVIGVDPTKDIAVLKVDDAPIRELRPIEVGTSTGLRVGQGSLAIGNPFGLDHTLTTGVISGIGREVKSPSGRPISNVIQTDAAINPGNSGGPLLDSSGKMIGMATAIYSPSGASAGVGFAIPVDTVKYVVDMLIKNGEIIRPVLGVSILDSRQARQALGITKGILILEVKPGTPASQAGLRGLRRTDSGIIEIGDIIIAVEGKQIENEGDLFRAIEAYEPGDVVTVTVNRPEVEVDPDGRPDIKLRVLTFSVRLIASDDKSFLKR</sequence>
<comment type="caution">
    <text evidence="7">The sequence shown here is derived from an EMBL/GenBank/DDBJ whole genome shotgun (WGS) entry which is preliminary data.</text>
</comment>
<dbReference type="Pfam" id="PF13365">
    <property type="entry name" value="Trypsin_2"/>
    <property type="match status" value="1"/>
</dbReference>
<dbReference type="Gene3D" id="2.40.10.10">
    <property type="entry name" value="Trypsin-like serine proteases"/>
    <property type="match status" value="2"/>
</dbReference>
<dbReference type="InterPro" id="IPR009003">
    <property type="entry name" value="Peptidase_S1_PA"/>
</dbReference>
<evidence type="ECO:0000313" key="8">
    <source>
        <dbReference type="Proteomes" id="UP001530293"/>
    </source>
</evidence>
<dbReference type="Proteomes" id="UP001530293">
    <property type="component" value="Unassembled WGS sequence"/>
</dbReference>
<dbReference type="SUPFAM" id="SSF50494">
    <property type="entry name" value="Trypsin-like serine proteases"/>
    <property type="match status" value="1"/>
</dbReference>
<keyword evidence="8" id="KW-1185">Reference proteome</keyword>
<dbReference type="SMART" id="SM00228">
    <property type="entry name" value="PDZ"/>
    <property type="match status" value="1"/>
</dbReference>
<evidence type="ECO:0000256" key="2">
    <source>
        <dbReference type="ARBA" id="ARBA00022670"/>
    </source>
</evidence>
<dbReference type="GO" id="GO:0008236">
    <property type="term" value="F:serine-type peptidase activity"/>
    <property type="evidence" value="ECO:0007669"/>
    <property type="project" value="UniProtKB-KW"/>
</dbReference>
<dbReference type="InterPro" id="IPR001478">
    <property type="entry name" value="PDZ"/>
</dbReference>
<evidence type="ECO:0000313" key="7">
    <source>
        <dbReference type="EMBL" id="KAL3769470.1"/>
    </source>
</evidence>
<dbReference type="PROSITE" id="PS50106">
    <property type="entry name" value="PDZ"/>
    <property type="match status" value="1"/>
</dbReference>
<keyword evidence="4" id="KW-0720">Serine protease</keyword>
<name>A0ABD3N9V3_9STRA</name>
<dbReference type="AlphaFoldDB" id="A0ABD3N9V3"/>
<dbReference type="EMBL" id="JALLBG020000055">
    <property type="protein sequence ID" value="KAL3769470.1"/>
    <property type="molecule type" value="Genomic_DNA"/>
</dbReference>
<gene>
    <name evidence="7" type="ORF">ACHAWU_008879</name>
</gene>
<keyword evidence="3" id="KW-0378">Hydrolase</keyword>
<dbReference type="InterPro" id="IPR043504">
    <property type="entry name" value="Peptidase_S1_PA_chymotrypsin"/>
</dbReference>
<dbReference type="InterPro" id="IPR001940">
    <property type="entry name" value="Peptidase_S1C"/>
</dbReference>
<dbReference type="Pfam" id="PF13180">
    <property type="entry name" value="PDZ_2"/>
    <property type="match status" value="1"/>
</dbReference>
<evidence type="ECO:0000259" key="6">
    <source>
        <dbReference type="PROSITE" id="PS50106"/>
    </source>
</evidence>
<dbReference type="InterPro" id="IPR051201">
    <property type="entry name" value="Chloro_Bact_Ser_Proteases"/>
</dbReference>
<evidence type="ECO:0000256" key="5">
    <source>
        <dbReference type="ARBA" id="ARBA00023026"/>
    </source>
</evidence>
<protein>
    <recommendedName>
        <fullName evidence="6">PDZ domain-containing protein</fullName>
    </recommendedName>
</protein>
<evidence type="ECO:0000256" key="4">
    <source>
        <dbReference type="ARBA" id="ARBA00022825"/>
    </source>
</evidence>
<evidence type="ECO:0000256" key="3">
    <source>
        <dbReference type="ARBA" id="ARBA00022801"/>
    </source>
</evidence>